<sequence>MKKEINDTINGKFIELQNSMVIPEIQVNQEQSLPPKKSYSETVKREKDVVILRPKNTQETSATIETLKQKIKPEQIEVGITKIKPLKDGGIAVTCNNQEETRKLEEVAKVNLGDNFHIKKIELRNPKIKIVGLAQNLDVEDLKRVFSNS</sequence>
<proteinExistence type="predicted"/>
<evidence type="ECO:0000313" key="2">
    <source>
        <dbReference type="Proteomes" id="UP001168821"/>
    </source>
</evidence>
<dbReference type="Proteomes" id="UP001168821">
    <property type="component" value="Unassembled WGS sequence"/>
</dbReference>
<dbReference type="AlphaFoldDB" id="A0AA38MJL3"/>
<keyword evidence="2" id="KW-1185">Reference proteome</keyword>
<reference evidence="1" key="1">
    <citation type="journal article" date="2023" name="G3 (Bethesda)">
        <title>Whole genome assemblies of Zophobas morio and Tenebrio molitor.</title>
        <authorList>
            <person name="Kaur S."/>
            <person name="Stinson S.A."/>
            <person name="diCenzo G.C."/>
        </authorList>
    </citation>
    <scope>NUCLEOTIDE SEQUENCE</scope>
    <source>
        <strain evidence="1">QUZm001</strain>
    </source>
</reference>
<comment type="caution">
    <text evidence="1">The sequence shown here is derived from an EMBL/GenBank/DDBJ whole genome shotgun (WGS) entry which is preliminary data.</text>
</comment>
<organism evidence="1 2">
    <name type="scientific">Zophobas morio</name>
    <dbReference type="NCBI Taxonomy" id="2755281"/>
    <lineage>
        <taxon>Eukaryota</taxon>
        <taxon>Metazoa</taxon>
        <taxon>Ecdysozoa</taxon>
        <taxon>Arthropoda</taxon>
        <taxon>Hexapoda</taxon>
        <taxon>Insecta</taxon>
        <taxon>Pterygota</taxon>
        <taxon>Neoptera</taxon>
        <taxon>Endopterygota</taxon>
        <taxon>Coleoptera</taxon>
        <taxon>Polyphaga</taxon>
        <taxon>Cucujiformia</taxon>
        <taxon>Tenebrionidae</taxon>
        <taxon>Zophobas</taxon>
    </lineage>
</organism>
<name>A0AA38MJL3_9CUCU</name>
<accession>A0AA38MJL3</accession>
<evidence type="ECO:0000313" key="1">
    <source>
        <dbReference type="EMBL" id="KAJ3659900.1"/>
    </source>
</evidence>
<gene>
    <name evidence="1" type="ORF">Zmor_011562</name>
</gene>
<dbReference type="EMBL" id="JALNTZ010000003">
    <property type="protein sequence ID" value="KAJ3659900.1"/>
    <property type="molecule type" value="Genomic_DNA"/>
</dbReference>
<protein>
    <submittedName>
        <fullName evidence="1">Uncharacterized protein</fullName>
    </submittedName>
</protein>